<name>A0A2G9USX9_TELCI</name>
<evidence type="ECO:0000256" key="1">
    <source>
        <dbReference type="SAM" id="MobiDB-lite"/>
    </source>
</evidence>
<sequence>MPANSIHASPVDVQRRTDGTIRSRGDPFWGHHFACRPFTSVATSSPVRPETSQIDYVEYSGADEEFLHEHEQTGSRWEEGCSSLEHAPFIGASSRVPELTAGTQTRKNYRRSQNLPRCHLCYRVLPSTILLVQHLLRHVKSTPNCRCCRTNDSDLECHQTLQYDCEGREYVRHVR</sequence>
<dbReference type="PROSITE" id="PS00028">
    <property type="entry name" value="ZINC_FINGER_C2H2_1"/>
    <property type="match status" value="1"/>
</dbReference>
<organism evidence="3 4">
    <name type="scientific">Teladorsagia circumcincta</name>
    <name type="common">Brown stomach worm</name>
    <name type="synonym">Ostertagia circumcincta</name>
    <dbReference type="NCBI Taxonomy" id="45464"/>
    <lineage>
        <taxon>Eukaryota</taxon>
        <taxon>Metazoa</taxon>
        <taxon>Ecdysozoa</taxon>
        <taxon>Nematoda</taxon>
        <taxon>Chromadorea</taxon>
        <taxon>Rhabditida</taxon>
        <taxon>Rhabditina</taxon>
        <taxon>Rhabditomorpha</taxon>
        <taxon>Strongyloidea</taxon>
        <taxon>Trichostrongylidae</taxon>
        <taxon>Teladorsagia</taxon>
    </lineage>
</organism>
<gene>
    <name evidence="3" type="ORF">TELCIR_04770</name>
</gene>
<evidence type="ECO:0000313" key="3">
    <source>
        <dbReference type="EMBL" id="PIO73256.1"/>
    </source>
</evidence>
<feature type="domain" description="C2H2-type" evidence="2">
    <location>
        <begin position="118"/>
        <end position="138"/>
    </location>
</feature>
<evidence type="ECO:0000313" key="4">
    <source>
        <dbReference type="Proteomes" id="UP000230423"/>
    </source>
</evidence>
<accession>A0A2G9USX9</accession>
<dbReference type="AlphaFoldDB" id="A0A2G9USX9"/>
<dbReference type="OrthoDB" id="5866893at2759"/>
<dbReference type="EMBL" id="KZ345489">
    <property type="protein sequence ID" value="PIO73256.1"/>
    <property type="molecule type" value="Genomic_DNA"/>
</dbReference>
<keyword evidence="4" id="KW-1185">Reference proteome</keyword>
<feature type="compositionally biased region" description="Basic and acidic residues" evidence="1">
    <location>
        <begin position="13"/>
        <end position="22"/>
    </location>
</feature>
<dbReference type="Proteomes" id="UP000230423">
    <property type="component" value="Unassembled WGS sequence"/>
</dbReference>
<reference evidence="3 4" key="1">
    <citation type="submission" date="2015-09" db="EMBL/GenBank/DDBJ databases">
        <title>Draft genome of the parasitic nematode Teladorsagia circumcincta isolate WARC Sus (inbred).</title>
        <authorList>
            <person name="Mitreva M."/>
        </authorList>
    </citation>
    <scope>NUCLEOTIDE SEQUENCE [LARGE SCALE GENOMIC DNA]</scope>
    <source>
        <strain evidence="3 4">S</strain>
    </source>
</reference>
<proteinExistence type="predicted"/>
<evidence type="ECO:0000259" key="2">
    <source>
        <dbReference type="PROSITE" id="PS00028"/>
    </source>
</evidence>
<protein>
    <recommendedName>
        <fullName evidence="2">C2H2-type domain-containing protein</fullName>
    </recommendedName>
</protein>
<dbReference type="InterPro" id="IPR013087">
    <property type="entry name" value="Znf_C2H2_type"/>
</dbReference>
<feature type="region of interest" description="Disordered" evidence="1">
    <location>
        <begin position="1"/>
        <end position="22"/>
    </location>
</feature>